<dbReference type="PANTHER" id="PTHR13878:SF112">
    <property type="entry name" value="CYTOKININ DEHYDROGENASE 7"/>
    <property type="match status" value="1"/>
</dbReference>
<evidence type="ECO:0000256" key="6">
    <source>
        <dbReference type="ARBA" id="ARBA00022827"/>
    </source>
</evidence>
<dbReference type="EC" id="1.5.99.12" evidence="4"/>
<dbReference type="SUPFAM" id="SSF55103">
    <property type="entry name" value="FAD-linked oxidases, C-terminal domain"/>
    <property type="match status" value="1"/>
</dbReference>
<dbReference type="AlphaFoldDB" id="A0A835A721"/>
<dbReference type="Gene3D" id="3.30.43.10">
    <property type="entry name" value="Uridine Diphospho-n-acetylenolpyruvylglucosamine Reductase, domain 2"/>
    <property type="match status" value="1"/>
</dbReference>
<evidence type="ECO:0000256" key="2">
    <source>
        <dbReference type="ARBA" id="ARBA00005466"/>
    </source>
</evidence>
<dbReference type="PANTHER" id="PTHR13878">
    <property type="entry name" value="GULONOLACTONE OXIDASE"/>
    <property type="match status" value="1"/>
</dbReference>
<accession>A0A835A721</accession>
<evidence type="ECO:0000256" key="3">
    <source>
        <dbReference type="ARBA" id="ARBA00011245"/>
    </source>
</evidence>
<dbReference type="GO" id="GO:0071949">
    <property type="term" value="F:FAD binding"/>
    <property type="evidence" value="ECO:0007669"/>
    <property type="project" value="InterPro"/>
</dbReference>
<evidence type="ECO:0000259" key="8">
    <source>
        <dbReference type="PROSITE" id="PS51387"/>
    </source>
</evidence>
<evidence type="ECO:0000313" key="10">
    <source>
        <dbReference type="Proteomes" id="UP000636709"/>
    </source>
</evidence>
<dbReference type="SUPFAM" id="SSF56176">
    <property type="entry name" value="FAD-binding/transporter-associated domain-like"/>
    <property type="match status" value="1"/>
</dbReference>
<dbReference type="EMBL" id="JACEFO010002615">
    <property type="protein sequence ID" value="KAF8654466.1"/>
    <property type="molecule type" value="Genomic_DNA"/>
</dbReference>
<keyword evidence="7" id="KW-0560">Oxidoreductase</keyword>
<dbReference type="InterPro" id="IPR016170">
    <property type="entry name" value="Cytok_DH_C_sf"/>
</dbReference>
<comment type="similarity">
    <text evidence="2">Belongs to the oxygen-dependent FAD-linked oxidoreductase family.</text>
</comment>
<evidence type="ECO:0000256" key="5">
    <source>
        <dbReference type="ARBA" id="ARBA00022630"/>
    </source>
</evidence>
<dbReference type="Proteomes" id="UP000636709">
    <property type="component" value="Unassembled WGS sequence"/>
</dbReference>
<dbReference type="InterPro" id="IPR016164">
    <property type="entry name" value="FAD-linked_Oxase-like_C"/>
</dbReference>
<dbReference type="InterPro" id="IPR016166">
    <property type="entry name" value="FAD-bd_PCMH"/>
</dbReference>
<comment type="subunit">
    <text evidence="3">Monomer.</text>
</comment>
<dbReference type="GO" id="GO:0019139">
    <property type="term" value="F:cytokinin dehydrogenase activity"/>
    <property type="evidence" value="ECO:0007669"/>
    <property type="project" value="UniProtKB-EC"/>
</dbReference>
<dbReference type="Pfam" id="PF01565">
    <property type="entry name" value="FAD_binding_4"/>
    <property type="match status" value="1"/>
</dbReference>
<dbReference type="InterPro" id="IPR036318">
    <property type="entry name" value="FAD-bd_PCMH-like_sf"/>
</dbReference>
<dbReference type="GO" id="GO:0009690">
    <property type="term" value="P:cytokinin metabolic process"/>
    <property type="evidence" value="ECO:0007669"/>
    <property type="project" value="InterPro"/>
</dbReference>
<reference evidence="9" key="1">
    <citation type="submission" date="2020-07" db="EMBL/GenBank/DDBJ databases">
        <title>Genome sequence and genetic diversity analysis of an under-domesticated orphan crop, white fonio (Digitaria exilis).</title>
        <authorList>
            <person name="Bennetzen J.L."/>
            <person name="Chen S."/>
            <person name="Ma X."/>
            <person name="Wang X."/>
            <person name="Yssel A.E.J."/>
            <person name="Chaluvadi S.R."/>
            <person name="Johnson M."/>
            <person name="Gangashetty P."/>
            <person name="Hamidou F."/>
            <person name="Sanogo M.D."/>
            <person name="Zwaenepoel A."/>
            <person name="Wallace J."/>
            <person name="Van De Peer Y."/>
            <person name="Van Deynze A."/>
        </authorList>
    </citation>
    <scope>NUCLEOTIDE SEQUENCE</scope>
    <source>
        <tissue evidence="9">Leaves</tissue>
    </source>
</reference>
<dbReference type="InterPro" id="IPR006094">
    <property type="entry name" value="Oxid_FAD_bind_N"/>
</dbReference>
<name>A0A835A721_9POAL</name>
<dbReference type="InterPro" id="IPR050432">
    <property type="entry name" value="FAD-linked_Oxidoreductases_BP"/>
</dbReference>
<evidence type="ECO:0000313" key="9">
    <source>
        <dbReference type="EMBL" id="KAF8654466.1"/>
    </source>
</evidence>
<comment type="caution">
    <text evidence="9">The sequence shown here is derived from an EMBL/GenBank/DDBJ whole genome shotgun (WGS) entry which is preliminary data.</text>
</comment>
<evidence type="ECO:0000256" key="4">
    <source>
        <dbReference type="ARBA" id="ARBA00011928"/>
    </source>
</evidence>
<dbReference type="PROSITE" id="PS51387">
    <property type="entry name" value="FAD_PCMH"/>
    <property type="match status" value="1"/>
</dbReference>
<dbReference type="InterPro" id="IPR016167">
    <property type="entry name" value="FAD-bd_PCMH_sub1"/>
</dbReference>
<organism evidence="9 10">
    <name type="scientific">Digitaria exilis</name>
    <dbReference type="NCBI Taxonomy" id="1010633"/>
    <lineage>
        <taxon>Eukaryota</taxon>
        <taxon>Viridiplantae</taxon>
        <taxon>Streptophyta</taxon>
        <taxon>Embryophyta</taxon>
        <taxon>Tracheophyta</taxon>
        <taxon>Spermatophyta</taxon>
        <taxon>Magnoliopsida</taxon>
        <taxon>Liliopsida</taxon>
        <taxon>Poales</taxon>
        <taxon>Poaceae</taxon>
        <taxon>PACMAD clade</taxon>
        <taxon>Panicoideae</taxon>
        <taxon>Panicodae</taxon>
        <taxon>Paniceae</taxon>
        <taxon>Anthephorinae</taxon>
        <taxon>Digitaria</taxon>
    </lineage>
</organism>
<feature type="domain" description="FAD-binding PCMH-type" evidence="8">
    <location>
        <begin position="78"/>
        <end position="258"/>
    </location>
</feature>
<evidence type="ECO:0000256" key="7">
    <source>
        <dbReference type="ARBA" id="ARBA00023002"/>
    </source>
</evidence>
<dbReference type="OrthoDB" id="415825at2759"/>
<evidence type="ECO:0000256" key="1">
    <source>
        <dbReference type="ARBA" id="ARBA00001974"/>
    </source>
</evidence>
<keyword evidence="5" id="KW-0285">Flavoprotein</keyword>
<dbReference type="Pfam" id="PF09265">
    <property type="entry name" value="Cytokin-bind"/>
    <property type="match status" value="1"/>
</dbReference>
<sequence>MLCLPHNLHGGFELGDISSRREKATFFRLVQASSKKMMLAYMDRAAAATEPEDAAGDSPAASTVAAGCATATDFGGMVTAIPAAVVRPASSDDVANAIRAAALTAGLTVAARGNGHSVSGQAMADGGLVLDMRALRRPQMQLVVSPDGSGARFADVPGGALWEDVLHFFVKNYGLAPASWTDYLRLTVGGTLSNAGVSGQSFRYGPQVSNVAELEVVTGDGECRVCSPSSHPDLFFAVLGGLGQFGVITRARIPLRRAPRWVRWARVVYASFAEYAADAEWLVTRRDGDGGEEVFDYVEGFAFVNSDDPVNGWPSVPFPGGARFDPSLLPAGAGPILYCLEVALYQDPDDEDKGGVMGKRVSRMMAPLKYVSGLEFAADVGYVDFLSRVNRVEEEARRNGSWDAPHPWLNLFVSSRDIAGFERAVIRGMLADGIDGPMLIYPMLKSKWDPNTSVALPDGEIFYLVALLRFCRGGGPAVDELVAQNGAILRACRANGYDHKAYFPSYRGEAEWARHFGAARWRRFVERKARYDPLAILAPGQKIFPRAQASSVVV</sequence>
<keyword evidence="10" id="KW-1185">Reference proteome</keyword>
<dbReference type="Gene3D" id="3.40.462.10">
    <property type="entry name" value="FAD-linked oxidases, C-terminal domain"/>
    <property type="match status" value="1"/>
</dbReference>
<keyword evidence="6" id="KW-0274">FAD</keyword>
<gene>
    <name evidence="9" type="ORF">HU200_061654</name>
</gene>
<dbReference type="InterPro" id="IPR015345">
    <property type="entry name" value="Cytokinin_DH_FAD/cytokin-bd"/>
</dbReference>
<proteinExistence type="inferred from homology"/>
<comment type="cofactor">
    <cofactor evidence="1">
        <name>FAD</name>
        <dbReference type="ChEBI" id="CHEBI:57692"/>
    </cofactor>
</comment>
<dbReference type="InterPro" id="IPR016169">
    <property type="entry name" value="FAD-bd_PCMH_sub2"/>
</dbReference>
<protein>
    <recommendedName>
        <fullName evidence="4">cytokinin dehydrogenase</fullName>
        <ecNumber evidence="4">1.5.99.12</ecNumber>
    </recommendedName>
</protein>
<dbReference type="Gene3D" id="3.30.465.10">
    <property type="match status" value="1"/>
</dbReference>